<dbReference type="EMBL" id="RNRV01000013">
    <property type="protein sequence ID" value="MHO04582.1"/>
    <property type="molecule type" value="Genomic_DNA"/>
</dbReference>
<dbReference type="SUPFAM" id="SSF52540">
    <property type="entry name" value="P-loop containing nucleoside triphosphate hydrolases"/>
    <property type="match status" value="1"/>
</dbReference>
<evidence type="ECO:0000313" key="1">
    <source>
        <dbReference type="EMBL" id="MHO04582.1"/>
    </source>
</evidence>
<sequence length="255" mass="28864">MRCVIMDMRIVILNCCGSVGKTTLATHFVAPRIPDAEIFSVESINESLSNFGVENEAMRGNDFEKLYKRMLVAQNAIIDVGASNVESFLGKMTGFDEGHDEFDIFLIPTVPGAKEAKETLQTIYALKSIGVPAEKIKIIFNKVVRDVEAEFSELLNYLRTNKKTYECDYDIKAVVYDHSSFSTLSMRKVQLSTVMGDSTDYKAQLRALDKTSKNYKSDFNRISDMIILQKTAKNININFDELWSVLFAKNEMKVE</sequence>
<dbReference type="InterPro" id="IPR027417">
    <property type="entry name" value="P-loop_NTPase"/>
</dbReference>
<dbReference type="NCBIfam" id="NF041292">
    <property type="entry name" value="StbB"/>
    <property type="match status" value="1"/>
</dbReference>
<accession>A0A3L0VXJ5</accession>
<proteinExistence type="predicted"/>
<dbReference type="InterPro" id="IPR047985">
    <property type="entry name" value="StbB-like"/>
</dbReference>
<name>A0A3L0VXJ5_ECOLX</name>
<organism evidence="1">
    <name type="scientific">Escherichia coli</name>
    <dbReference type="NCBI Taxonomy" id="562"/>
    <lineage>
        <taxon>Bacteria</taxon>
        <taxon>Pseudomonadati</taxon>
        <taxon>Pseudomonadota</taxon>
        <taxon>Gammaproteobacteria</taxon>
        <taxon>Enterobacterales</taxon>
        <taxon>Enterobacteriaceae</taxon>
        <taxon>Escherichia</taxon>
    </lineage>
</organism>
<reference evidence="1" key="1">
    <citation type="submission" date="2018-10" db="EMBL/GenBank/DDBJ databases">
        <authorList>
            <consortium name="NARMS: The National Antimicrobial Resistance Monitoring System"/>
        </authorList>
    </citation>
    <scope>NUCLEOTIDE SEQUENCE [LARGE SCALE GENOMIC DNA]</scope>
    <source>
        <strain evidence="1">CVM N17EC0388</strain>
    </source>
</reference>
<gene>
    <name evidence="1" type="ORF">D9F05_09380</name>
</gene>
<comment type="caution">
    <text evidence="1">The sequence shown here is derived from an EMBL/GenBank/DDBJ whole genome shotgun (WGS) entry which is preliminary data.</text>
</comment>
<protein>
    <submittedName>
        <fullName evidence="1">Plasmid stability protein StbB</fullName>
    </submittedName>
</protein>
<dbReference type="AlphaFoldDB" id="A0A3L0VXJ5"/>